<dbReference type="SUPFAM" id="SSF46689">
    <property type="entry name" value="Homeodomain-like"/>
    <property type="match status" value="1"/>
</dbReference>
<dbReference type="Pfam" id="PF13384">
    <property type="entry name" value="HTH_23"/>
    <property type="match status" value="1"/>
</dbReference>
<evidence type="ECO:0000313" key="2">
    <source>
        <dbReference type="EMBL" id="MEB3963867.1"/>
    </source>
</evidence>
<accession>A0ABU6CGV7</accession>
<proteinExistence type="predicted"/>
<dbReference type="EMBL" id="JAOZYB010000290">
    <property type="protein sequence ID" value="MEB3963867.1"/>
    <property type="molecule type" value="Genomic_DNA"/>
</dbReference>
<reference evidence="2 3" key="1">
    <citation type="submission" date="2022-10" db="EMBL/GenBank/DDBJ databases">
        <authorList>
            <person name="Xie J."/>
            <person name="Shen N."/>
        </authorList>
    </citation>
    <scope>NUCLEOTIDE SEQUENCE [LARGE SCALE GENOMIC DNA]</scope>
    <source>
        <strain evidence="2 3">DSM 41681</strain>
    </source>
</reference>
<keyword evidence="3" id="KW-1185">Reference proteome</keyword>
<dbReference type="Pfam" id="PF13592">
    <property type="entry name" value="HTH_33"/>
    <property type="match status" value="1"/>
</dbReference>
<sequence>MRYPDGGGLTAEERARREQIRFEAADLIEAGVSDAEVARRFRVTRMSANRWRRALASGGRQALVSKGPGGARCKLDDLQLRLLEAILDGGPAACGWHDQCWTLARIAEIVRRRFGVEYTLAGLDLLLHRIGWSGQVPTRKATERDEPRIAAWKDQQWPVINRGRRTWAPGSASRTRQVRA</sequence>
<dbReference type="RefSeq" id="WP_324771590.1">
    <property type="nucleotide sequence ID" value="NZ_JAOZYB010000290.1"/>
</dbReference>
<gene>
    <name evidence="2" type="ORF">OKJ48_27050</name>
</gene>
<evidence type="ECO:0000259" key="1">
    <source>
        <dbReference type="Pfam" id="PF13592"/>
    </source>
</evidence>
<protein>
    <submittedName>
        <fullName evidence="2">Winged helix-turn-helix domain-containing protein</fullName>
    </submittedName>
</protein>
<evidence type="ECO:0000313" key="3">
    <source>
        <dbReference type="Proteomes" id="UP001352223"/>
    </source>
</evidence>
<dbReference type="InterPro" id="IPR009057">
    <property type="entry name" value="Homeodomain-like_sf"/>
</dbReference>
<dbReference type="InterPro" id="IPR025959">
    <property type="entry name" value="Winged_HTH_dom"/>
</dbReference>
<comment type="caution">
    <text evidence="2">The sequence shown here is derived from an EMBL/GenBank/DDBJ whole genome shotgun (WGS) entry which is preliminary data.</text>
</comment>
<feature type="domain" description="Winged helix-turn helix" evidence="1">
    <location>
        <begin position="98"/>
        <end position="155"/>
    </location>
</feature>
<name>A0ABU6CGV7_9ACTN</name>
<organism evidence="2 3">
    <name type="scientific">Streptomyces kunmingensis</name>
    <dbReference type="NCBI Taxonomy" id="68225"/>
    <lineage>
        <taxon>Bacteria</taxon>
        <taxon>Bacillati</taxon>
        <taxon>Actinomycetota</taxon>
        <taxon>Actinomycetes</taxon>
        <taxon>Kitasatosporales</taxon>
        <taxon>Streptomycetaceae</taxon>
        <taxon>Streptomyces</taxon>
    </lineage>
</organism>
<dbReference type="Proteomes" id="UP001352223">
    <property type="component" value="Unassembled WGS sequence"/>
</dbReference>